<dbReference type="Pfam" id="PF01488">
    <property type="entry name" value="Shikimate_DH"/>
    <property type="match status" value="1"/>
</dbReference>
<comment type="function">
    <text evidence="8">Involved in the biosynthesis of the chorismate, which leads to the biosynthesis of aromatic amino acids. Catalyzes the reversible NADPH linked reduction of 3-dehydroshikimate (DHSA) to yield shikimate (SA).</text>
</comment>
<feature type="binding site" evidence="8">
    <location>
        <begin position="17"/>
        <end position="19"/>
    </location>
    <ligand>
        <name>shikimate</name>
        <dbReference type="ChEBI" id="CHEBI:36208"/>
    </ligand>
</feature>
<feature type="binding site" evidence="8">
    <location>
        <position position="252"/>
    </location>
    <ligand>
        <name>shikimate</name>
        <dbReference type="ChEBI" id="CHEBI:36208"/>
    </ligand>
</feature>
<dbReference type="AlphaFoldDB" id="A0A939GZC6"/>
<dbReference type="GO" id="GO:0004764">
    <property type="term" value="F:shikimate 3-dehydrogenase (NADP+) activity"/>
    <property type="evidence" value="ECO:0007669"/>
    <property type="project" value="UniProtKB-UniRule"/>
</dbReference>
<evidence type="ECO:0000256" key="5">
    <source>
        <dbReference type="ARBA" id="ARBA00023002"/>
    </source>
</evidence>
<comment type="pathway">
    <text evidence="1 8">Metabolic intermediate biosynthesis; chorismate biosynthesis; chorismate from D-erythrose 4-phosphate and phosphoenolpyruvate: step 4/7.</text>
</comment>
<dbReference type="FunFam" id="3.40.50.10860:FF:000006">
    <property type="entry name" value="Shikimate dehydrogenase (NADP(+))"/>
    <property type="match status" value="1"/>
</dbReference>
<dbReference type="GO" id="GO:0009073">
    <property type="term" value="P:aromatic amino acid family biosynthetic process"/>
    <property type="evidence" value="ECO:0007669"/>
    <property type="project" value="UniProtKB-KW"/>
</dbReference>
<evidence type="ECO:0000256" key="2">
    <source>
        <dbReference type="ARBA" id="ARBA00012962"/>
    </source>
</evidence>
<keyword evidence="4 8" id="KW-0521">NADP</keyword>
<dbReference type="InterPro" id="IPR011342">
    <property type="entry name" value="Shikimate_DH"/>
</dbReference>
<dbReference type="InterPro" id="IPR041121">
    <property type="entry name" value="SDH_C"/>
</dbReference>
<feature type="binding site" evidence="8">
    <location>
        <position position="105"/>
    </location>
    <ligand>
        <name>shikimate</name>
        <dbReference type="ChEBI" id="CHEBI:36208"/>
    </ligand>
</feature>
<dbReference type="InterPro" id="IPR036291">
    <property type="entry name" value="NAD(P)-bd_dom_sf"/>
</dbReference>
<feature type="binding site" evidence="8">
    <location>
        <position position="245"/>
    </location>
    <ligand>
        <name>NADP(+)</name>
        <dbReference type="ChEBI" id="CHEBI:58349"/>
    </ligand>
</feature>
<dbReference type="NCBIfam" id="NF001310">
    <property type="entry name" value="PRK00258.1-2"/>
    <property type="match status" value="1"/>
</dbReference>
<dbReference type="InterPro" id="IPR022893">
    <property type="entry name" value="Shikimate_DH_fam"/>
</dbReference>
<dbReference type="EMBL" id="JAFNME010000006">
    <property type="protein sequence ID" value="MBO1249083.1"/>
    <property type="molecule type" value="Genomic_DNA"/>
</dbReference>
<dbReference type="Pfam" id="PF08501">
    <property type="entry name" value="Shikimate_dh_N"/>
    <property type="match status" value="1"/>
</dbReference>
<keyword evidence="13" id="KW-1185">Reference proteome</keyword>
<evidence type="ECO:0000313" key="13">
    <source>
        <dbReference type="Proteomes" id="UP000664731"/>
    </source>
</evidence>
<proteinExistence type="inferred from homology"/>
<evidence type="ECO:0000256" key="4">
    <source>
        <dbReference type="ARBA" id="ARBA00022857"/>
    </source>
</evidence>
<comment type="caution">
    <text evidence="12">The sequence shown here is derived from an EMBL/GenBank/DDBJ whole genome shotgun (WGS) entry which is preliminary data.</text>
</comment>
<name>A0A939GZC6_9BURK</name>
<dbReference type="PANTHER" id="PTHR21089:SF1">
    <property type="entry name" value="BIFUNCTIONAL 3-DEHYDROQUINATE DEHYDRATASE_SHIKIMATE DEHYDROGENASE, CHLOROPLASTIC"/>
    <property type="match status" value="1"/>
</dbReference>
<dbReference type="SUPFAM" id="SSF51735">
    <property type="entry name" value="NAD(P)-binding Rossmann-fold domains"/>
    <property type="match status" value="1"/>
</dbReference>
<dbReference type="GO" id="GO:0009423">
    <property type="term" value="P:chorismate biosynthetic process"/>
    <property type="evidence" value="ECO:0007669"/>
    <property type="project" value="UniProtKB-UniRule"/>
</dbReference>
<dbReference type="Pfam" id="PF18317">
    <property type="entry name" value="SDH_C"/>
    <property type="match status" value="1"/>
</dbReference>
<sequence length="283" mass="29540">MTTPDNYCVFGNPIGHSRSPWIHQRFAQLTGQNLDYQARLAPLDGFADSLRDFIAQGGKGANVTVPFKHDAARCAHTCSQRVVLAGAANTLLISADGQIHADNTDGLGLVADITHNAGVALAGADILLVGAGGAAAGVLGPLLQAQPRSITVCNRTAAKAQALVARHQALAQQQNVQLLAQEQQALDRDFSVIINATAASLSGGAVPVPEGSVRPGALVYDMMYGPAAEGFLDWVWQQGGIARDGLGMLVEQAAAAFALWRGVQPPSAQVLDELRDLLLAQQA</sequence>
<dbReference type="HAMAP" id="MF_00222">
    <property type="entry name" value="Shikimate_DH_AroE"/>
    <property type="match status" value="1"/>
</dbReference>
<feature type="active site" description="Proton acceptor" evidence="8">
    <location>
        <position position="68"/>
    </location>
</feature>
<evidence type="ECO:0000259" key="10">
    <source>
        <dbReference type="Pfam" id="PF08501"/>
    </source>
</evidence>
<evidence type="ECO:0000259" key="11">
    <source>
        <dbReference type="Pfam" id="PF18317"/>
    </source>
</evidence>
<dbReference type="GO" id="GO:0008652">
    <property type="term" value="P:amino acid biosynthetic process"/>
    <property type="evidence" value="ECO:0007669"/>
    <property type="project" value="UniProtKB-KW"/>
</dbReference>
<evidence type="ECO:0000256" key="3">
    <source>
        <dbReference type="ARBA" id="ARBA00022605"/>
    </source>
</evidence>
<evidence type="ECO:0000259" key="9">
    <source>
        <dbReference type="Pfam" id="PF01488"/>
    </source>
</evidence>
<feature type="binding site" evidence="8">
    <location>
        <position position="222"/>
    </location>
    <ligand>
        <name>NADP(+)</name>
        <dbReference type="ChEBI" id="CHEBI:58349"/>
    </ligand>
</feature>
<dbReference type="InterPro" id="IPR006151">
    <property type="entry name" value="Shikm_DH/Glu-tRNA_Rdtase"/>
</dbReference>
<dbReference type="RefSeq" id="WP_207574624.1">
    <property type="nucleotide sequence ID" value="NZ_JAFNME010000006.1"/>
</dbReference>
<dbReference type="SUPFAM" id="SSF53223">
    <property type="entry name" value="Aminoacid dehydrogenase-like, N-terminal domain"/>
    <property type="match status" value="1"/>
</dbReference>
<evidence type="ECO:0000256" key="7">
    <source>
        <dbReference type="ARBA" id="ARBA00049442"/>
    </source>
</evidence>
<comment type="similarity">
    <text evidence="8">Belongs to the shikimate dehydrogenase family.</text>
</comment>
<dbReference type="InterPro" id="IPR013708">
    <property type="entry name" value="Shikimate_DH-bd_N"/>
</dbReference>
<organism evidence="12 13">
    <name type="scientific">Comamonas denitrificans</name>
    <dbReference type="NCBI Taxonomy" id="117506"/>
    <lineage>
        <taxon>Bacteria</taxon>
        <taxon>Pseudomonadati</taxon>
        <taxon>Pseudomonadota</taxon>
        <taxon>Betaproteobacteria</taxon>
        <taxon>Burkholderiales</taxon>
        <taxon>Comamonadaceae</taxon>
        <taxon>Comamonas</taxon>
    </lineage>
</organism>
<keyword evidence="3 8" id="KW-0028">Amino-acid biosynthesis</keyword>
<evidence type="ECO:0000313" key="12">
    <source>
        <dbReference type="EMBL" id="MBO1249083.1"/>
    </source>
</evidence>
<gene>
    <name evidence="8 12" type="primary">aroE</name>
    <name evidence="12" type="ORF">J1777_04395</name>
</gene>
<comment type="catalytic activity">
    <reaction evidence="7 8">
        <text>shikimate + NADP(+) = 3-dehydroshikimate + NADPH + H(+)</text>
        <dbReference type="Rhea" id="RHEA:17737"/>
        <dbReference type="ChEBI" id="CHEBI:15378"/>
        <dbReference type="ChEBI" id="CHEBI:16630"/>
        <dbReference type="ChEBI" id="CHEBI:36208"/>
        <dbReference type="ChEBI" id="CHEBI:57783"/>
        <dbReference type="ChEBI" id="CHEBI:58349"/>
        <dbReference type="EC" id="1.1.1.25"/>
    </reaction>
</comment>
<keyword evidence="6 8" id="KW-0057">Aromatic amino acid biosynthesis</keyword>
<dbReference type="GO" id="GO:0005829">
    <property type="term" value="C:cytosol"/>
    <property type="evidence" value="ECO:0007669"/>
    <property type="project" value="TreeGrafter"/>
</dbReference>
<evidence type="ECO:0000256" key="6">
    <source>
        <dbReference type="ARBA" id="ARBA00023141"/>
    </source>
</evidence>
<evidence type="ECO:0000256" key="8">
    <source>
        <dbReference type="HAMAP-Rule" id="MF_00222"/>
    </source>
</evidence>
<dbReference type="NCBIfam" id="TIGR00507">
    <property type="entry name" value="aroE"/>
    <property type="match status" value="1"/>
</dbReference>
<dbReference type="Proteomes" id="UP000664731">
    <property type="component" value="Unassembled WGS sequence"/>
</dbReference>
<dbReference type="GO" id="GO:0050661">
    <property type="term" value="F:NADP binding"/>
    <property type="evidence" value="ECO:0007669"/>
    <property type="project" value="InterPro"/>
</dbReference>
<comment type="caution">
    <text evidence="8">Lacks conserved residue(s) required for the propagation of feature annotation.</text>
</comment>
<accession>A0A939GZC6</accession>
<feature type="domain" description="Shikimate dehydrogenase substrate binding N-terminal" evidence="10">
    <location>
        <begin position="9"/>
        <end position="91"/>
    </location>
</feature>
<dbReference type="Gene3D" id="3.40.50.10860">
    <property type="entry name" value="Leucine Dehydrogenase, chain A, domain 1"/>
    <property type="match status" value="1"/>
</dbReference>
<feature type="domain" description="SDH C-terminal" evidence="11">
    <location>
        <begin position="245"/>
        <end position="275"/>
    </location>
</feature>
<dbReference type="Gene3D" id="3.40.50.720">
    <property type="entry name" value="NAD(P)-binding Rossmann-like Domain"/>
    <property type="match status" value="1"/>
</dbReference>
<dbReference type="EC" id="1.1.1.25" evidence="2 8"/>
<feature type="domain" description="Quinate/shikimate 5-dehydrogenase/glutamyl-tRNA reductase" evidence="9">
    <location>
        <begin position="120"/>
        <end position="200"/>
    </location>
</feature>
<dbReference type="CDD" id="cd01065">
    <property type="entry name" value="NAD_bind_Shikimate_DH"/>
    <property type="match status" value="1"/>
</dbReference>
<keyword evidence="5 8" id="KW-0560">Oxidoreductase</keyword>
<feature type="binding site" evidence="8">
    <location>
        <position position="89"/>
    </location>
    <ligand>
        <name>shikimate</name>
        <dbReference type="ChEBI" id="CHEBI:36208"/>
    </ligand>
</feature>
<feature type="binding site" evidence="8">
    <location>
        <begin position="154"/>
        <end position="159"/>
    </location>
    <ligand>
        <name>NADP(+)</name>
        <dbReference type="ChEBI" id="CHEBI:58349"/>
    </ligand>
</feature>
<protein>
    <recommendedName>
        <fullName evidence="2 8">Shikimate dehydrogenase (NADP(+))</fullName>
        <shortName evidence="8">SDH</shortName>
        <ecNumber evidence="2 8">1.1.1.25</ecNumber>
    </recommendedName>
</protein>
<dbReference type="InterPro" id="IPR046346">
    <property type="entry name" value="Aminoacid_DH-like_N_sf"/>
</dbReference>
<reference evidence="12" key="1">
    <citation type="submission" date="2021-03" db="EMBL/GenBank/DDBJ databases">
        <title>Comamonas denitrificans.</title>
        <authorList>
            <person name="Finster K."/>
        </authorList>
    </citation>
    <scope>NUCLEOTIDE SEQUENCE</scope>
    <source>
        <strain evidence="12">MM2021_4</strain>
    </source>
</reference>
<dbReference type="PANTHER" id="PTHR21089">
    <property type="entry name" value="SHIKIMATE DEHYDROGENASE"/>
    <property type="match status" value="1"/>
</dbReference>
<feature type="binding site" evidence="8">
    <location>
        <position position="64"/>
    </location>
    <ligand>
        <name>shikimate</name>
        <dbReference type="ChEBI" id="CHEBI:36208"/>
    </ligand>
</feature>
<evidence type="ECO:0000256" key="1">
    <source>
        <dbReference type="ARBA" id="ARBA00004871"/>
    </source>
</evidence>
<feature type="binding site" evidence="8">
    <location>
        <position position="224"/>
    </location>
    <ligand>
        <name>shikimate</name>
        <dbReference type="ChEBI" id="CHEBI:36208"/>
    </ligand>
</feature>
<feature type="binding site" evidence="8">
    <location>
        <begin position="130"/>
        <end position="134"/>
    </location>
    <ligand>
        <name>NADP(+)</name>
        <dbReference type="ChEBI" id="CHEBI:58349"/>
    </ligand>
</feature>
<comment type="subunit">
    <text evidence="8">Homodimer.</text>
</comment>
<dbReference type="GO" id="GO:0019632">
    <property type="term" value="P:shikimate metabolic process"/>
    <property type="evidence" value="ECO:0007669"/>
    <property type="project" value="InterPro"/>
</dbReference>